<feature type="signal peptide" evidence="1">
    <location>
        <begin position="1"/>
        <end position="21"/>
    </location>
</feature>
<dbReference type="RefSeq" id="WP_136008095.1">
    <property type="nucleotide sequence ID" value="NZ_SRYR01000014.1"/>
</dbReference>
<proteinExistence type="predicted"/>
<keyword evidence="3" id="KW-1185">Reference proteome</keyword>
<comment type="caution">
    <text evidence="2">The sequence shown here is derived from an EMBL/GenBank/DDBJ whole genome shotgun (WGS) entry which is preliminary data.</text>
</comment>
<dbReference type="PROSITE" id="PS51257">
    <property type="entry name" value="PROKAR_LIPOPROTEIN"/>
    <property type="match status" value="1"/>
</dbReference>
<protein>
    <submittedName>
        <fullName evidence="2">Sugar ABC transporter substrate-binding protein</fullName>
    </submittedName>
</protein>
<gene>
    <name evidence="2" type="ORF">E5347_15290</name>
</gene>
<dbReference type="EMBL" id="SRYR01000014">
    <property type="protein sequence ID" value="TGY40333.1"/>
    <property type="molecule type" value="Genomic_DNA"/>
</dbReference>
<dbReference type="OrthoDB" id="362153at2"/>
<sequence length="436" mass="47611">MKRKKLLSTVLLGIMSMSLVACGSNGDKDTGEATPADNEATITVQVEKEWVPYYNQVKERVLKEYPKATINFNEVGSFEHLDALDKTDATNPDIADVFALPADRLYGLANNNVLAPMDAKAMAEKVGGFKDFDGGLGGNFKVGDDYLAFPYNIETLIAYVNKENAAAANIDTSKDIEFTSLDFGKMLVSAHDAWFGVAFANSANFEFLDKADDGTLTTDGTKAWADLSADQKGLFEALYNYWKPHYENNTDLWDKDAVSGYLDAQFSAANGAAIRIDGPWATTGLQDKVGADNLEVVPLSQITVNGKALNQWKGGWGLGINARVEEDADQMALAQSFIMEVVNPTYAKDLFNSTGKILENVEASAYDGIGGMNEKVIKATYASYEGAVNRPLFIEYGKVWDTWQNALLSWSGQKPANAEEAYKQVQASFEAMMGSY</sequence>
<evidence type="ECO:0000313" key="2">
    <source>
        <dbReference type="EMBL" id="TGY40333.1"/>
    </source>
</evidence>
<evidence type="ECO:0000313" key="3">
    <source>
        <dbReference type="Proteomes" id="UP000306888"/>
    </source>
</evidence>
<dbReference type="Proteomes" id="UP000306888">
    <property type="component" value="Unassembled WGS sequence"/>
</dbReference>
<dbReference type="Gene3D" id="3.40.190.10">
    <property type="entry name" value="Periplasmic binding protein-like II"/>
    <property type="match status" value="2"/>
</dbReference>
<name>A0A4S2DHH5_9CLOT</name>
<accession>A0A4S2DHH5</accession>
<dbReference type="SUPFAM" id="SSF53850">
    <property type="entry name" value="Periplasmic binding protein-like II"/>
    <property type="match status" value="1"/>
</dbReference>
<dbReference type="AlphaFoldDB" id="A0A4S2DHH5"/>
<organism evidence="2 3">
    <name type="scientific">Clostridium sartagoforme</name>
    <dbReference type="NCBI Taxonomy" id="84031"/>
    <lineage>
        <taxon>Bacteria</taxon>
        <taxon>Bacillati</taxon>
        <taxon>Bacillota</taxon>
        <taxon>Clostridia</taxon>
        <taxon>Eubacteriales</taxon>
        <taxon>Clostridiaceae</taxon>
        <taxon>Clostridium</taxon>
    </lineage>
</organism>
<evidence type="ECO:0000256" key="1">
    <source>
        <dbReference type="SAM" id="SignalP"/>
    </source>
</evidence>
<reference evidence="2 3" key="1">
    <citation type="submission" date="2019-04" db="EMBL/GenBank/DDBJ databases">
        <title>Microbes associate with the intestines of laboratory mice.</title>
        <authorList>
            <person name="Navarre W."/>
            <person name="Wong E."/>
            <person name="Huang K."/>
            <person name="Tropini C."/>
            <person name="Ng K."/>
            <person name="Yu B."/>
        </authorList>
    </citation>
    <scope>NUCLEOTIDE SEQUENCE [LARGE SCALE GENOMIC DNA]</scope>
    <source>
        <strain evidence="2 3">NM50_B9-20</strain>
    </source>
</reference>
<feature type="chain" id="PRO_5038842284" evidence="1">
    <location>
        <begin position="22"/>
        <end position="436"/>
    </location>
</feature>
<keyword evidence="1" id="KW-0732">Signal</keyword>